<dbReference type="Gene3D" id="1.20.120.50">
    <property type="entry name" value="Hemerythrin-like"/>
    <property type="match status" value="1"/>
</dbReference>
<dbReference type="AlphaFoldDB" id="A0AAE3DND2"/>
<evidence type="ECO:0000256" key="3">
    <source>
        <dbReference type="ARBA" id="ARBA00023004"/>
    </source>
</evidence>
<dbReference type="PANTHER" id="PTHR37164:SF1">
    <property type="entry name" value="BACTERIOHEMERYTHRIN"/>
    <property type="match status" value="1"/>
</dbReference>
<keyword evidence="3" id="KW-0408">Iron</keyword>
<feature type="domain" description="Hemerythrin-like" evidence="4">
    <location>
        <begin position="11"/>
        <end position="132"/>
    </location>
</feature>
<dbReference type="PANTHER" id="PTHR37164">
    <property type="entry name" value="BACTERIOHEMERYTHRIN"/>
    <property type="match status" value="1"/>
</dbReference>
<sequence>MKQNKEDFLTGVGAVDAEHVVLLDLTDQVGALLADENMLFKCADIRQLLKRLEDYTTMHFTHEEQLMEKMGYGGIEEQKKQHRMFVQKLEEFTDRVSKLSLGTQDAMIQDLFEYLQQWLQDHIKVEDMKYARFAMEKTKGDC</sequence>
<dbReference type="Proteomes" id="UP001199355">
    <property type="component" value="Unassembled WGS sequence"/>
</dbReference>
<keyword evidence="2" id="KW-0479">Metal-binding</keyword>
<dbReference type="InterPro" id="IPR050669">
    <property type="entry name" value="Hemerythrin"/>
</dbReference>
<dbReference type="RefSeq" id="WP_021915861.1">
    <property type="nucleotide sequence ID" value="NZ_JAJEQF010000039.1"/>
</dbReference>
<dbReference type="InterPro" id="IPR012827">
    <property type="entry name" value="Hemerythrin_metal-bd"/>
</dbReference>
<dbReference type="NCBIfam" id="TIGR02481">
    <property type="entry name" value="hemeryth_dom"/>
    <property type="match status" value="1"/>
</dbReference>
<proteinExistence type="inferred from homology"/>
<evidence type="ECO:0000256" key="2">
    <source>
        <dbReference type="ARBA" id="ARBA00022723"/>
    </source>
</evidence>
<gene>
    <name evidence="5" type="ORF">LKD45_12725</name>
</gene>
<dbReference type="InterPro" id="IPR035938">
    <property type="entry name" value="Hemerythrin-like_sf"/>
</dbReference>
<dbReference type="SUPFAM" id="SSF47188">
    <property type="entry name" value="Hemerythrin-like"/>
    <property type="match status" value="1"/>
</dbReference>
<comment type="caution">
    <text evidence="5">The sequence shown here is derived from an EMBL/GenBank/DDBJ whole genome shotgun (WGS) entry which is preliminary data.</text>
</comment>
<comment type="similarity">
    <text evidence="1">Belongs to the hemerythrin family.</text>
</comment>
<dbReference type="CDD" id="cd12107">
    <property type="entry name" value="Hemerythrin"/>
    <property type="match status" value="1"/>
</dbReference>
<evidence type="ECO:0000256" key="1">
    <source>
        <dbReference type="ARBA" id="ARBA00010587"/>
    </source>
</evidence>
<dbReference type="GO" id="GO:0046872">
    <property type="term" value="F:metal ion binding"/>
    <property type="evidence" value="ECO:0007669"/>
    <property type="project" value="UniProtKB-KW"/>
</dbReference>
<reference evidence="5 6" key="1">
    <citation type="submission" date="2021-10" db="EMBL/GenBank/DDBJ databases">
        <title>Anaerobic single-cell dispensing facilitates the cultivation of human gut bacteria.</title>
        <authorList>
            <person name="Afrizal A."/>
        </authorList>
    </citation>
    <scope>NUCLEOTIDE SEQUENCE [LARGE SCALE GENOMIC DNA]</scope>
    <source>
        <strain evidence="5 6">CLA-AA-H244</strain>
    </source>
</reference>
<evidence type="ECO:0000259" key="4">
    <source>
        <dbReference type="Pfam" id="PF01814"/>
    </source>
</evidence>
<name>A0AAE3DND2_9FIRM</name>
<keyword evidence="6" id="KW-1185">Reference proteome</keyword>
<evidence type="ECO:0000313" key="5">
    <source>
        <dbReference type="EMBL" id="MCC2168542.1"/>
    </source>
</evidence>
<protein>
    <submittedName>
        <fullName evidence="5">Hemerythrin family protein</fullName>
    </submittedName>
</protein>
<evidence type="ECO:0000313" key="6">
    <source>
        <dbReference type="Proteomes" id="UP001199355"/>
    </source>
</evidence>
<dbReference type="NCBIfam" id="NF033749">
    <property type="entry name" value="bact_hemeryth"/>
    <property type="match status" value="1"/>
</dbReference>
<dbReference type="EMBL" id="JAJEQF010000039">
    <property type="protein sequence ID" value="MCC2168542.1"/>
    <property type="molecule type" value="Genomic_DNA"/>
</dbReference>
<dbReference type="Pfam" id="PF01814">
    <property type="entry name" value="Hemerythrin"/>
    <property type="match status" value="1"/>
</dbReference>
<organism evidence="5 6">
    <name type="scientific">Gallintestinimicrobium propionicum</name>
    <dbReference type="NCBI Taxonomy" id="2981770"/>
    <lineage>
        <taxon>Bacteria</taxon>
        <taxon>Bacillati</taxon>
        <taxon>Bacillota</taxon>
        <taxon>Clostridia</taxon>
        <taxon>Lachnospirales</taxon>
        <taxon>Lachnospiraceae</taxon>
        <taxon>Gallintestinimicrobium</taxon>
    </lineage>
</organism>
<dbReference type="InterPro" id="IPR012312">
    <property type="entry name" value="Hemerythrin-like"/>
</dbReference>
<accession>A0AAE3DND2</accession>